<feature type="transmembrane region" description="Helical" evidence="1">
    <location>
        <begin position="82"/>
        <end position="103"/>
    </location>
</feature>
<evidence type="ECO:0000313" key="2">
    <source>
        <dbReference type="EMBL" id="GIY91011.1"/>
    </source>
</evidence>
<keyword evidence="1" id="KW-0812">Transmembrane</keyword>
<name>A0AAV4X6U7_CAEEX</name>
<accession>A0AAV4X6U7</accession>
<evidence type="ECO:0000313" key="3">
    <source>
        <dbReference type="Proteomes" id="UP001054945"/>
    </source>
</evidence>
<protein>
    <submittedName>
        <fullName evidence="2">Uncharacterized protein</fullName>
    </submittedName>
</protein>
<keyword evidence="3" id="KW-1185">Reference proteome</keyword>
<reference evidence="2 3" key="1">
    <citation type="submission" date="2021-06" db="EMBL/GenBank/DDBJ databases">
        <title>Caerostris extrusa draft genome.</title>
        <authorList>
            <person name="Kono N."/>
            <person name="Arakawa K."/>
        </authorList>
    </citation>
    <scope>NUCLEOTIDE SEQUENCE [LARGE SCALE GENOMIC DNA]</scope>
</reference>
<evidence type="ECO:0000256" key="1">
    <source>
        <dbReference type="SAM" id="Phobius"/>
    </source>
</evidence>
<keyword evidence="1" id="KW-0472">Membrane</keyword>
<gene>
    <name evidence="2" type="ORF">CEXT_148461</name>
</gene>
<dbReference type="AlphaFoldDB" id="A0AAV4X6U7"/>
<dbReference type="Proteomes" id="UP001054945">
    <property type="component" value="Unassembled WGS sequence"/>
</dbReference>
<proteinExistence type="predicted"/>
<sequence length="110" mass="12563">MTLTTISIGEYCGSLTSEQFVSFAASSTCCCHFHLLIPRGKCDRFAAAIRSICKKQNKRAIVVECFLNCGYIRKARRQFSVFLYYNSICFYLLYLLEITQVTLSLCESQI</sequence>
<comment type="caution">
    <text evidence="2">The sequence shown here is derived from an EMBL/GenBank/DDBJ whole genome shotgun (WGS) entry which is preliminary data.</text>
</comment>
<organism evidence="2 3">
    <name type="scientific">Caerostris extrusa</name>
    <name type="common">Bark spider</name>
    <name type="synonym">Caerostris bankana</name>
    <dbReference type="NCBI Taxonomy" id="172846"/>
    <lineage>
        <taxon>Eukaryota</taxon>
        <taxon>Metazoa</taxon>
        <taxon>Ecdysozoa</taxon>
        <taxon>Arthropoda</taxon>
        <taxon>Chelicerata</taxon>
        <taxon>Arachnida</taxon>
        <taxon>Araneae</taxon>
        <taxon>Araneomorphae</taxon>
        <taxon>Entelegynae</taxon>
        <taxon>Araneoidea</taxon>
        <taxon>Araneidae</taxon>
        <taxon>Caerostris</taxon>
    </lineage>
</organism>
<keyword evidence="1" id="KW-1133">Transmembrane helix</keyword>
<dbReference type="EMBL" id="BPLR01017372">
    <property type="protein sequence ID" value="GIY91011.1"/>
    <property type="molecule type" value="Genomic_DNA"/>
</dbReference>